<keyword evidence="9" id="KW-1185">Reference proteome</keyword>
<evidence type="ECO:0000259" key="7">
    <source>
        <dbReference type="Pfam" id="PF02687"/>
    </source>
</evidence>
<dbReference type="AlphaFoldDB" id="A0A172YI98"/>
<feature type="transmembrane region" description="Helical" evidence="6">
    <location>
        <begin position="26"/>
        <end position="45"/>
    </location>
</feature>
<evidence type="ECO:0000256" key="1">
    <source>
        <dbReference type="ARBA" id="ARBA00004651"/>
    </source>
</evidence>
<keyword evidence="3 6" id="KW-0812">Transmembrane</keyword>
<feature type="transmembrane region" description="Helical" evidence="6">
    <location>
        <begin position="352"/>
        <end position="372"/>
    </location>
</feature>
<evidence type="ECO:0000256" key="2">
    <source>
        <dbReference type="ARBA" id="ARBA00022475"/>
    </source>
</evidence>
<feature type="transmembrane region" description="Helical" evidence="6">
    <location>
        <begin position="418"/>
        <end position="447"/>
    </location>
</feature>
<evidence type="ECO:0000313" key="9">
    <source>
        <dbReference type="Proteomes" id="UP000077875"/>
    </source>
</evidence>
<gene>
    <name evidence="8" type="ORF">A5892_16935</name>
</gene>
<dbReference type="STRING" id="376489.A5892_16935"/>
<feature type="transmembrane region" description="Helical" evidence="6">
    <location>
        <begin position="760"/>
        <end position="784"/>
    </location>
</feature>
<feature type="transmembrane region" description="Helical" evidence="6">
    <location>
        <begin position="711"/>
        <end position="730"/>
    </location>
</feature>
<evidence type="ECO:0000313" key="8">
    <source>
        <dbReference type="EMBL" id="ANF58944.1"/>
    </source>
</evidence>
<dbReference type="EMBL" id="CP015243">
    <property type="protein sequence ID" value="ANF58944.1"/>
    <property type="molecule type" value="Genomic_DNA"/>
</dbReference>
<evidence type="ECO:0000256" key="6">
    <source>
        <dbReference type="SAM" id="Phobius"/>
    </source>
</evidence>
<feature type="transmembrane region" description="Helical" evidence="6">
    <location>
        <begin position="302"/>
        <end position="332"/>
    </location>
</feature>
<accession>A0A172YI98</accession>
<feature type="transmembrane region" description="Helical" evidence="6">
    <location>
        <begin position="392"/>
        <end position="412"/>
    </location>
</feature>
<name>A0A172YI98_9GAMM</name>
<keyword evidence="2" id="KW-1003">Cell membrane</keyword>
<feature type="domain" description="ABC3 transporter permease C-terminal" evidence="7">
    <location>
        <begin position="262"/>
        <end position="367"/>
    </location>
</feature>
<comment type="subcellular location">
    <subcellularLocation>
        <location evidence="1">Cell membrane</location>
        <topology evidence="1">Multi-pass membrane protein</topology>
    </subcellularLocation>
</comment>
<dbReference type="InterPro" id="IPR038766">
    <property type="entry name" value="Membrane_comp_ABC_pdt"/>
</dbReference>
<feature type="transmembrane region" description="Helical" evidence="6">
    <location>
        <begin position="258"/>
        <end position="282"/>
    </location>
</feature>
<dbReference type="InterPro" id="IPR003838">
    <property type="entry name" value="ABC3_permease_C"/>
</dbReference>
<feature type="transmembrane region" description="Helical" evidence="6">
    <location>
        <begin position="468"/>
        <end position="489"/>
    </location>
</feature>
<feature type="domain" description="ABC3 transporter permease C-terminal" evidence="7">
    <location>
        <begin position="712"/>
        <end position="824"/>
    </location>
</feature>
<organism evidence="8 9">
    <name type="scientific">Halotalea alkalilenta</name>
    <dbReference type="NCBI Taxonomy" id="376489"/>
    <lineage>
        <taxon>Bacteria</taxon>
        <taxon>Pseudomonadati</taxon>
        <taxon>Pseudomonadota</taxon>
        <taxon>Gammaproteobacteria</taxon>
        <taxon>Oceanospirillales</taxon>
        <taxon>Halomonadaceae</taxon>
        <taxon>Halotalea</taxon>
    </lineage>
</organism>
<proteinExistence type="predicted"/>
<dbReference type="Proteomes" id="UP000077875">
    <property type="component" value="Chromosome"/>
</dbReference>
<keyword evidence="5 6" id="KW-0472">Membrane</keyword>
<keyword evidence="4 6" id="KW-1133">Transmembrane helix</keyword>
<sequence length="835" mass="90141">MAAVIHLLGYSLRALRRDARASDVRALFIALCVAVAATTMIGFFLERVESGLERQAGRLLGGDLVLVKGSDFDADTVERLEASGMRLSEQIRSVSMASRDDGFQMVSFKAVDANYPLYGTVIIDRGDGAFDTQGGPPRGSVWVEPRLAQLLALRLDDQLQLGSRHYRVDAWLVSEPDQQLGFEDLSPRVMIQRADLDDSGLLQPGARLTYRLMAAGDAAQLASLDPQLQRWRDQGIRVLDVREDSPSLGRALERAQQYLSLAGLAAVLLAGVAVAMAIRRYVERHLDAAALARCFGMVQRDLVALFVLQLGWLALAATLVGALLGALGQALLVRLLAAFLPLELPAPGFTPLAMGLLTALAVLIGFAGPTLARLRQVSALKVLRRELEPLPVSGWLALGVATLCFGALLWLYSGELLLSLGVLLGGLVLLAALWGATWVALDLLFYLARWLPSTLRIGARQLALRRRASVGQLVAFSVTFAAMAIISLVRGDVISDWQARLPVDAPNQFAINIQPSQLDAFAGALDGTGESRSDFFPIVRGRLTMINGVTARQAVPEEAREDGNLSREINLTWREEMPPDNQIIAGEWFTVGEGGEPAPISIASDLSERLGIDLGDVLGFDIGGEILDARVTSIREVEWEAFRPNFFVIFPPGELERFGASYITSFYLSAEHQGLLNQLVRDFPSVTLLDIDALLTQLREILAQVSRAVEAILALVLFAGVAVLYAAMIVSHPARAHEGALLRVFGAGDRYLLRVQATEFVLLGVGSGLLGAALAELAAAALYLGWLDLPARPHPLLWLSMPPLGALLIGGIGLLLSRSLRRTAPLESLKLLGEG</sequence>
<dbReference type="PANTHER" id="PTHR30287">
    <property type="entry name" value="MEMBRANE COMPONENT OF PREDICTED ABC SUPERFAMILY METABOLITE UPTAKE TRANSPORTER"/>
    <property type="match status" value="1"/>
</dbReference>
<dbReference type="KEGG" id="haa:A5892_16935"/>
<dbReference type="Pfam" id="PF02687">
    <property type="entry name" value="FtsX"/>
    <property type="match status" value="2"/>
</dbReference>
<dbReference type="GO" id="GO:0005886">
    <property type="term" value="C:plasma membrane"/>
    <property type="evidence" value="ECO:0007669"/>
    <property type="project" value="UniProtKB-SubCell"/>
</dbReference>
<dbReference type="PANTHER" id="PTHR30287:SF1">
    <property type="entry name" value="INNER MEMBRANE PROTEIN"/>
    <property type="match status" value="1"/>
</dbReference>
<reference evidence="8 9" key="1">
    <citation type="submission" date="2016-04" db="EMBL/GenBank/DDBJ databases">
        <title>Complete Genome Sequence of Halotalea alkalilenta IHB B 13600.</title>
        <authorList>
            <person name="Swarnkar M.K."/>
            <person name="Sharma A."/>
            <person name="Kaushal K."/>
            <person name="Soni R."/>
            <person name="Rana S."/>
            <person name="Singh A.K."/>
            <person name="Gulati A."/>
        </authorList>
    </citation>
    <scope>NUCLEOTIDE SEQUENCE [LARGE SCALE GENOMIC DNA]</scope>
    <source>
        <strain evidence="8 9">IHB B 13600</strain>
    </source>
</reference>
<protein>
    <submittedName>
        <fullName evidence="8">ABC transporter permease</fullName>
    </submittedName>
</protein>
<evidence type="ECO:0000256" key="5">
    <source>
        <dbReference type="ARBA" id="ARBA00023136"/>
    </source>
</evidence>
<evidence type="ECO:0000256" key="3">
    <source>
        <dbReference type="ARBA" id="ARBA00022692"/>
    </source>
</evidence>
<evidence type="ECO:0000256" key="4">
    <source>
        <dbReference type="ARBA" id="ARBA00022989"/>
    </source>
</evidence>
<feature type="transmembrane region" description="Helical" evidence="6">
    <location>
        <begin position="796"/>
        <end position="816"/>
    </location>
</feature>